<organism evidence="2 3">
    <name type="scientific">Candida parapsilosis</name>
    <name type="common">Yeast</name>
    <dbReference type="NCBI Taxonomy" id="5480"/>
    <lineage>
        <taxon>Eukaryota</taxon>
        <taxon>Fungi</taxon>
        <taxon>Dikarya</taxon>
        <taxon>Ascomycota</taxon>
        <taxon>Saccharomycotina</taxon>
        <taxon>Pichiomycetes</taxon>
        <taxon>Debaryomycetaceae</taxon>
        <taxon>Candida/Lodderomyces clade</taxon>
        <taxon>Candida</taxon>
    </lineage>
</organism>
<name>A0A8X7NU41_CANPA</name>
<feature type="transmembrane region" description="Helical" evidence="1">
    <location>
        <begin position="173"/>
        <end position="193"/>
    </location>
</feature>
<comment type="caution">
    <text evidence="2">The sequence shown here is derived from an EMBL/GenBank/DDBJ whole genome shotgun (WGS) entry which is preliminary data.</text>
</comment>
<evidence type="ECO:0000313" key="2">
    <source>
        <dbReference type="EMBL" id="KAF6059679.1"/>
    </source>
</evidence>
<feature type="transmembrane region" description="Helical" evidence="1">
    <location>
        <begin position="146"/>
        <end position="167"/>
    </location>
</feature>
<evidence type="ECO:0000256" key="1">
    <source>
        <dbReference type="SAM" id="Phobius"/>
    </source>
</evidence>
<gene>
    <name evidence="2" type="ORF">FOB60_001261</name>
</gene>
<feature type="transmembrane region" description="Helical" evidence="1">
    <location>
        <begin position="91"/>
        <end position="112"/>
    </location>
</feature>
<keyword evidence="1" id="KW-0812">Transmembrane</keyword>
<feature type="transmembrane region" description="Helical" evidence="1">
    <location>
        <begin position="62"/>
        <end position="79"/>
    </location>
</feature>
<sequence>MVYEEKKALSDVEKPSKSHLHTSSVIDEKQGFINLEELKETDIEEMDLVKAIVSQKMKKFEFLKWFPSIMAVVCAVRIYRTYKNEDAVLCVLIAICGVFFTQSSLVLFSLSAQGLKSYYMHKFKTQSDDSKETDSNDFFINMWRMALSYTIAVAWTFWLALFCPVEMFDGDYLMSIFCALACCLLVLNTDNFASFRQRIIRNRQNE</sequence>
<keyword evidence="1" id="KW-0472">Membrane</keyword>
<dbReference type="Proteomes" id="UP000590412">
    <property type="component" value="Unassembled WGS sequence"/>
</dbReference>
<dbReference type="AlphaFoldDB" id="A0A8X7NU41"/>
<evidence type="ECO:0000313" key="3">
    <source>
        <dbReference type="Proteomes" id="UP000590412"/>
    </source>
</evidence>
<accession>A0A8X7NU41</accession>
<keyword evidence="1" id="KW-1133">Transmembrane helix</keyword>
<proteinExistence type="predicted"/>
<protein>
    <submittedName>
        <fullName evidence="2">Putative integral membrane protein</fullName>
    </submittedName>
</protein>
<dbReference type="EMBL" id="JABWAB010000001">
    <property type="protein sequence ID" value="KAF6059679.1"/>
    <property type="molecule type" value="Genomic_DNA"/>
</dbReference>
<reference evidence="2" key="1">
    <citation type="submission" date="2020-03" db="EMBL/GenBank/DDBJ databases">
        <title>FDA dAtabase for Regulatory Grade micrObial Sequences (FDA-ARGOS): Supporting development and validation of Infectious Disease Dx tests.</title>
        <authorList>
            <person name="Campos J."/>
            <person name="Goldberg B."/>
            <person name="Tallon L."/>
            <person name="Sadzewicz L."/>
            <person name="Vavikolanu K."/>
            <person name="Mehta A."/>
            <person name="Aluvathingal J."/>
            <person name="Nadendla S."/>
            <person name="Nandy P."/>
            <person name="Geyer C."/>
            <person name="Yan Y."/>
            <person name="Sichtig H."/>
        </authorList>
    </citation>
    <scope>NUCLEOTIDE SEQUENCE [LARGE SCALE GENOMIC DNA]</scope>
    <source>
        <strain evidence="2">FDAARGOS_652</strain>
    </source>
</reference>